<protein>
    <submittedName>
        <fullName evidence="4">Hyalin</fullName>
    </submittedName>
</protein>
<name>B8J8B6_ANAD2</name>
<dbReference type="HOGENOM" id="CLU_445269_0_0_7"/>
<organism evidence="4 5">
    <name type="scientific">Anaeromyxobacter dehalogenans (strain ATCC BAA-258 / DSM 21875 / 2CP-1)</name>
    <dbReference type="NCBI Taxonomy" id="455488"/>
    <lineage>
        <taxon>Bacteria</taxon>
        <taxon>Pseudomonadati</taxon>
        <taxon>Myxococcota</taxon>
        <taxon>Myxococcia</taxon>
        <taxon>Myxococcales</taxon>
        <taxon>Cystobacterineae</taxon>
        <taxon>Anaeromyxobacteraceae</taxon>
        <taxon>Anaeromyxobacter</taxon>
    </lineage>
</organism>
<dbReference type="Proteomes" id="UP000007089">
    <property type="component" value="Chromosome"/>
</dbReference>
<evidence type="ECO:0000256" key="2">
    <source>
        <dbReference type="SAM" id="SignalP"/>
    </source>
</evidence>
<dbReference type="PANTHER" id="PTHR24273">
    <property type="entry name" value="FI04643P-RELATED"/>
    <property type="match status" value="1"/>
</dbReference>
<dbReference type="PROSITE" id="PS50825">
    <property type="entry name" value="HYR"/>
    <property type="match status" value="1"/>
</dbReference>
<dbReference type="PANTHER" id="PTHR24273:SF32">
    <property type="entry name" value="HYALIN"/>
    <property type="match status" value="1"/>
</dbReference>
<dbReference type="KEGG" id="acp:A2cp1_2074"/>
<feature type="domain" description="HYR" evidence="3">
    <location>
        <begin position="424"/>
        <end position="504"/>
    </location>
</feature>
<dbReference type="InterPro" id="IPR003410">
    <property type="entry name" value="HYR_dom"/>
</dbReference>
<gene>
    <name evidence="4" type="ordered locus">A2cp1_2074</name>
</gene>
<evidence type="ECO:0000256" key="1">
    <source>
        <dbReference type="ARBA" id="ARBA00022737"/>
    </source>
</evidence>
<keyword evidence="5" id="KW-1185">Reference proteome</keyword>
<accession>B8J8B6</accession>
<evidence type="ECO:0000313" key="4">
    <source>
        <dbReference type="EMBL" id="ACL65415.1"/>
    </source>
</evidence>
<keyword evidence="1" id="KW-0677">Repeat</keyword>
<reference evidence="4" key="1">
    <citation type="submission" date="2009-01" db="EMBL/GenBank/DDBJ databases">
        <title>Complete sequence of Anaeromyxobacter dehalogenans 2CP-1.</title>
        <authorList>
            <consortium name="US DOE Joint Genome Institute"/>
            <person name="Lucas S."/>
            <person name="Copeland A."/>
            <person name="Lapidus A."/>
            <person name="Glavina del Rio T."/>
            <person name="Dalin E."/>
            <person name="Tice H."/>
            <person name="Bruce D."/>
            <person name="Goodwin L."/>
            <person name="Pitluck S."/>
            <person name="Saunders E."/>
            <person name="Brettin T."/>
            <person name="Detter J.C."/>
            <person name="Han C."/>
            <person name="Larimer F."/>
            <person name="Land M."/>
            <person name="Hauser L."/>
            <person name="Kyrpides N."/>
            <person name="Ovchinnikova G."/>
            <person name="Beliaev A.S."/>
            <person name="Richardson P."/>
        </authorList>
    </citation>
    <scope>NUCLEOTIDE SEQUENCE</scope>
    <source>
        <strain evidence="4">2CP-1</strain>
    </source>
</reference>
<proteinExistence type="predicted"/>
<keyword evidence="2" id="KW-0732">Signal</keyword>
<evidence type="ECO:0000313" key="5">
    <source>
        <dbReference type="Proteomes" id="UP000007089"/>
    </source>
</evidence>
<feature type="signal peptide" evidence="2">
    <location>
        <begin position="1"/>
        <end position="22"/>
    </location>
</feature>
<dbReference type="EMBL" id="CP001359">
    <property type="protein sequence ID" value="ACL65415.1"/>
    <property type="molecule type" value="Genomic_DNA"/>
</dbReference>
<dbReference type="Pfam" id="PF02494">
    <property type="entry name" value="HYR"/>
    <property type="match status" value="1"/>
</dbReference>
<dbReference type="NCBIfam" id="NF038114">
    <property type="entry name" value="rightmost"/>
    <property type="match status" value="1"/>
</dbReference>
<evidence type="ECO:0000259" key="3">
    <source>
        <dbReference type="PROSITE" id="PS50825"/>
    </source>
</evidence>
<sequence>MLGLARGLAAVGVVLASAGAVALDVGPELVLAGSALAPYSDALTPGHATSGYRGRIAVAATPAGYAVAWSGADGAIHAVALGRYGEPLGVAPVRVGENGHSPSISCASDSCLVVWRARDGSTDAFGNVRAAIFGARLSHGMQLLDASPIRIAVYPEPAAEPARDRIWQPIGAQSDTDGASYYVTYISLFDAPGCYTLWGRTLTSAGTLGAPSMLDQECDWGYPLEWAGVYDGDYFVALQWWDEMPRARWPTTVLAYSTGRRFMNWDQPSPWWPIEVASGGPSTLVLFNSYDYELHDDVASLTRNTLRAAWVGDQPVQFTADNTALLQAEPPAASAGGYPVVGAFDGQQYLAVWWTRRAYQPADVLGALLPVELDPAVGAQPLFSSVSVEPALASAENGTALLLYAAPSAADPAVDEVRGRVVFTDSAPPIVTVPASIAAIASSAGGATISFAATAHDDHAGILQPTCSRPSGSMFPPGTTHVTCTAVDPAGNAGFASFDVTVTFQWSGVRPPVRPDGASVFRAGRTVPVKFRLAGASAGISDLQARLFVSRMTAVLGRAEEEASSTRAATVGNLFRFDGEQYVFNLKVASGTWRVTIDLGDGVDRSVLVSATE</sequence>
<dbReference type="AlphaFoldDB" id="B8J8B6"/>
<feature type="chain" id="PRO_5002874987" evidence="2">
    <location>
        <begin position="23"/>
        <end position="613"/>
    </location>
</feature>